<dbReference type="GO" id="GO:0050793">
    <property type="term" value="P:regulation of developmental process"/>
    <property type="evidence" value="ECO:0007669"/>
    <property type="project" value="UniProtKB-ARBA"/>
</dbReference>
<dbReference type="GO" id="GO:0060395">
    <property type="term" value="P:SMAD protein signal transduction"/>
    <property type="evidence" value="ECO:0007669"/>
    <property type="project" value="TreeGrafter"/>
</dbReference>
<dbReference type="EMBL" id="NNAY01000663">
    <property type="protein sequence ID" value="OXU27118.1"/>
    <property type="molecule type" value="Genomic_DNA"/>
</dbReference>
<evidence type="ECO:0000256" key="1">
    <source>
        <dbReference type="ARBA" id="ARBA00023015"/>
    </source>
</evidence>
<keyword evidence="2" id="KW-0804">Transcription</keyword>
<dbReference type="SUPFAM" id="SSF49879">
    <property type="entry name" value="SMAD/FHA domain"/>
    <property type="match status" value="1"/>
</dbReference>
<dbReference type="PANTHER" id="PTHR13703">
    <property type="entry name" value="SMAD"/>
    <property type="match status" value="1"/>
</dbReference>
<proteinExistence type="predicted"/>
<dbReference type="InterPro" id="IPR001132">
    <property type="entry name" value="SMAD_dom_Dwarfin-type"/>
</dbReference>
<feature type="domain" description="MH2" evidence="3">
    <location>
        <begin position="33"/>
        <end position="223"/>
    </location>
</feature>
<dbReference type="GO" id="GO:0070411">
    <property type="term" value="F:I-SMAD binding"/>
    <property type="evidence" value="ECO:0007669"/>
    <property type="project" value="TreeGrafter"/>
</dbReference>
<accession>A0A232F9K1</accession>
<name>A0A232F9K1_9HYME</name>
<reference evidence="4 5" key="1">
    <citation type="journal article" date="2017" name="Curr. Biol.">
        <title>The Evolution of Venom by Co-option of Single-Copy Genes.</title>
        <authorList>
            <person name="Martinson E.O."/>
            <person name="Mrinalini"/>
            <person name="Kelkar Y.D."/>
            <person name="Chang C.H."/>
            <person name="Werren J.H."/>
        </authorList>
    </citation>
    <scope>NUCLEOTIDE SEQUENCE [LARGE SCALE GENOMIC DNA]</scope>
    <source>
        <strain evidence="4 5">Alberta</strain>
        <tissue evidence="4">Whole body</tissue>
    </source>
</reference>
<dbReference type="GO" id="GO:0030154">
    <property type="term" value="P:cell differentiation"/>
    <property type="evidence" value="ECO:0007669"/>
    <property type="project" value="TreeGrafter"/>
</dbReference>
<dbReference type="InterPro" id="IPR017855">
    <property type="entry name" value="SMAD-like_dom_sf"/>
</dbReference>
<keyword evidence="5" id="KW-1185">Reference proteome</keyword>
<gene>
    <name evidence="4" type="ORF">TSAR_010474</name>
</gene>
<evidence type="ECO:0000256" key="2">
    <source>
        <dbReference type="ARBA" id="ARBA00023163"/>
    </source>
</evidence>
<dbReference type="GO" id="GO:0009791">
    <property type="term" value="P:post-embryonic development"/>
    <property type="evidence" value="ECO:0007669"/>
    <property type="project" value="UniProtKB-ARBA"/>
</dbReference>
<evidence type="ECO:0000313" key="5">
    <source>
        <dbReference type="Proteomes" id="UP000215335"/>
    </source>
</evidence>
<sequence>MTSIVNMDIDMNIPIHYADDVFYQQILNPPTYWCEIQYCESQQLIGEPFKALPLNIVVNSLDEPGVTDGHYFTLGALANSKRSEASIIARQKIGNGISLEYFNEPRYCSIYYITNISDSTVHVHSKNYNRRCKVSAEAVIPLEKGMSMVFFNNHEFWDQLINREIPRGINALHEYKNECWVQISFGCAPCNVYKQALRHCWLNVRLNQPLKWVDQQMKLMSQQ</sequence>
<dbReference type="GO" id="GO:0030509">
    <property type="term" value="P:BMP signaling pathway"/>
    <property type="evidence" value="ECO:0007669"/>
    <property type="project" value="TreeGrafter"/>
</dbReference>
<keyword evidence="1" id="KW-0805">Transcription regulation</keyword>
<dbReference type="GO" id="GO:0071144">
    <property type="term" value="C:heteromeric SMAD protein complex"/>
    <property type="evidence" value="ECO:0007669"/>
    <property type="project" value="TreeGrafter"/>
</dbReference>
<dbReference type="SMART" id="SM00524">
    <property type="entry name" value="DWB"/>
    <property type="match status" value="1"/>
</dbReference>
<dbReference type="GO" id="GO:0000981">
    <property type="term" value="F:DNA-binding transcription factor activity, RNA polymerase II-specific"/>
    <property type="evidence" value="ECO:0007669"/>
    <property type="project" value="TreeGrafter"/>
</dbReference>
<dbReference type="InterPro" id="IPR013790">
    <property type="entry name" value="Dwarfin"/>
</dbReference>
<evidence type="ECO:0000313" key="4">
    <source>
        <dbReference type="EMBL" id="OXU27118.1"/>
    </source>
</evidence>
<dbReference type="AlphaFoldDB" id="A0A232F9K1"/>
<dbReference type="Proteomes" id="UP000215335">
    <property type="component" value="Unassembled WGS sequence"/>
</dbReference>
<dbReference type="GO" id="GO:0000978">
    <property type="term" value="F:RNA polymerase II cis-regulatory region sequence-specific DNA binding"/>
    <property type="evidence" value="ECO:0007669"/>
    <property type="project" value="TreeGrafter"/>
</dbReference>
<dbReference type="Gene3D" id="2.60.200.10">
    <property type="match status" value="1"/>
</dbReference>
<dbReference type="GO" id="GO:0009653">
    <property type="term" value="P:anatomical structure morphogenesis"/>
    <property type="evidence" value="ECO:0007669"/>
    <property type="project" value="TreeGrafter"/>
</dbReference>
<organism evidence="4 5">
    <name type="scientific">Trichomalopsis sarcophagae</name>
    <dbReference type="NCBI Taxonomy" id="543379"/>
    <lineage>
        <taxon>Eukaryota</taxon>
        <taxon>Metazoa</taxon>
        <taxon>Ecdysozoa</taxon>
        <taxon>Arthropoda</taxon>
        <taxon>Hexapoda</taxon>
        <taxon>Insecta</taxon>
        <taxon>Pterygota</taxon>
        <taxon>Neoptera</taxon>
        <taxon>Endopterygota</taxon>
        <taxon>Hymenoptera</taxon>
        <taxon>Apocrita</taxon>
        <taxon>Proctotrupomorpha</taxon>
        <taxon>Chalcidoidea</taxon>
        <taxon>Pteromalidae</taxon>
        <taxon>Pteromalinae</taxon>
        <taxon>Trichomalopsis</taxon>
    </lineage>
</organism>
<protein>
    <recommendedName>
        <fullName evidence="3">MH2 domain-containing protein</fullName>
    </recommendedName>
</protein>
<dbReference type="InterPro" id="IPR008984">
    <property type="entry name" value="SMAD_FHA_dom_sf"/>
</dbReference>
<comment type="caution">
    <text evidence="4">The sequence shown here is derived from an EMBL/GenBank/DDBJ whole genome shotgun (WGS) entry which is preliminary data.</text>
</comment>
<evidence type="ECO:0000259" key="3">
    <source>
        <dbReference type="PROSITE" id="PS51076"/>
    </source>
</evidence>
<dbReference type="PROSITE" id="PS51076">
    <property type="entry name" value="MH2"/>
    <property type="match status" value="1"/>
</dbReference>
<dbReference type="GO" id="GO:0051239">
    <property type="term" value="P:regulation of multicellular organismal process"/>
    <property type="evidence" value="ECO:0007669"/>
    <property type="project" value="UniProtKB-ARBA"/>
</dbReference>
<dbReference type="Pfam" id="PF03166">
    <property type="entry name" value="MH2"/>
    <property type="match status" value="1"/>
</dbReference>
<dbReference type="STRING" id="543379.A0A232F9K1"/>